<dbReference type="AlphaFoldDB" id="A0A1J7GHF3"/>
<evidence type="ECO:0000313" key="1">
    <source>
        <dbReference type="EMBL" id="OIV89488.1"/>
    </source>
</evidence>
<organism evidence="1 2">
    <name type="scientific">Lupinus angustifolius</name>
    <name type="common">Narrow-leaved blue lupine</name>
    <dbReference type="NCBI Taxonomy" id="3871"/>
    <lineage>
        <taxon>Eukaryota</taxon>
        <taxon>Viridiplantae</taxon>
        <taxon>Streptophyta</taxon>
        <taxon>Embryophyta</taxon>
        <taxon>Tracheophyta</taxon>
        <taxon>Spermatophyta</taxon>
        <taxon>Magnoliopsida</taxon>
        <taxon>eudicotyledons</taxon>
        <taxon>Gunneridae</taxon>
        <taxon>Pentapetalae</taxon>
        <taxon>rosids</taxon>
        <taxon>fabids</taxon>
        <taxon>Fabales</taxon>
        <taxon>Fabaceae</taxon>
        <taxon>Papilionoideae</taxon>
        <taxon>50 kb inversion clade</taxon>
        <taxon>genistoids sensu lato</taxon>
        <taxon>core genistoids</taxon>
        <taxon>Genisteae</taxon>
        <taxon>Lupinus</taxon>
    </lineage>
</organism>
<gene>
    <name evidence="1" type="ORF">TanjilG_20553</name>
</gene>
<reference evidence="1 2" key="1">
    <citation type="journal article" date="2017" name="Plant Biotechnol. J.">
        <title>A comprehensive draft genome sequence for lupin (Lupinus angustifolius), an emerging health food: insights into plant-microbe interactions and legume evolution.</title>
        <authorList>
            <person name="Hane J.K."/>
            <person name="Ming Y."/>
            <person name="Kamphuis L.G."/>
            <person name="Nelson M.N."/>
            <person name="Garg G."/>
            <person name="Atkins C.A."/>
            <person name="Bayer P.E."/>
            <person name="Bravo A."/>
            <person name="Bringans S."/>
            <person name="Cannon S."/>
            <person name="Edwards D."/>
            <person name="Foley R."/>
            <person name="Gao L.L."/>
            <person name="Harrison M.J."/>
            <person name="Huang W."/>
            <person name="Hurgobin B."/>
            <person name="Li S."/>
            <person name="Liu C.W."/>
            <person name="McGrath A."/>
            <person name="Morahan G."/>
            <person name="Murray J."/>
            <person name="Weller J."/>
            <person name="Jian J."/>
            <person name="Singh K.B."/>
        </authorList>
    </citation>
    <scope>NUCLEOTIDE SEQUENCE [LARGE SCALE GENOMIC DNA]</scope>
    <source>
        <strain evidence="2">cv. Tanjil</strain>
        <tissue evidence="1">Whole plant</tissue>
    </source>
</reference>
<proteinExistence type="predicted"/>
<dbReference type="Gramene" id="OIV89488">
    <property type="protein sequence ID" value="OIV89488"/>
    <property type="gene ID" value="TanjilG_20553"/>
</dbReference>
<accession>A0A1J7GHF3</accession>
<name>A0A1J7GHF3_LUPAN</name>
<protein>
    <submittedName>
        <fullName evidence="1">Uncharacterized protein</fullName>
    </submittedName>
</protein>
<dbReference type="EMBL" id="KV862287">
    <property type="protein sequence ID" value="OIV89488.1"/>
    <property type="molecule type" value="Genomic_DNA"/>
</dbReference>
<keyword evidence="2" id="KW-1185">Reference proteome</keyword>
<dbReference type="Proteomes" id="UP000188354">
    <property type="component" value="Unassembled WGS sequence"/>
</dbReference>
<sequence>MGKHHHLPRSTQYNHFPFYIPLISRLFHTDSIVSFYTITFFLLLNYPTYNTNIAPPISPHIQTLLTRFDKIFHNP</sequence>
<evidence type="ECO:0000313" key="2">
    <source>
        <dbReference type="Proteomes" id="UP000188354"/>
    </source>
</evidence>